<keyword evidence="10" id="KW-1185">Reference proteome</keyword>
<dbReference type="Proteomes" id="UP000265120">
    <property type="component" value="Chromosome 2"/>
</dbReference>
<evidence type="ECO:0000256" key="8">
    <source>
        <dbReference type="SAM" id="SignalP"/>
    </source>
</evidence>
<reference evidence="9" key="3">
    <citation type="submission" date="2025-09" db="UniProtKB">
        <authorList>
            <consortium name="Ensembl"/>
        </authorList>
    </citation>
    <scope>IDENTIFICATION</scope>
</reference>
<evidence type="ECO:0000256" key="3">
    <source>
        <dbReference type="ARBA" id="ARBA00015571"/>
    </source>
</evidence>
<dbReference type="GO" id="GO:0005254">
    <property type="term" value="F:chloride channel activity"/>
    <property type="evidence" value="ECO:0007669"/>
    <property type="project" value="TreeGrafter"/>
</dbReference>
<evidence type="ECO:0000313" key="10">
    <source>
        <dbReference type="Proteomes" id="UP000265120"/>
    </source>
</evidence>
<sequence length="214" mass="25290">MLLLVPLIVHLAVVASGQDMNDDWVDPYDMLNYDHGTQSMKKSIEINVMSQQPTCNPVFKRFLTRLLKDIQRLGLPSDSTEVLYDAKVKMSRQALTEIQTLLEGEENWRTGALDNAVSQILVDLKPHNYEAWRWRFEDTFGVELDTLLKMVLCVLLIMTIVCTQMWSFVSWFVQFTRMFAICFFVSIVWNWFYLYKVRDTVHFRLKKKQSFQFH</sequence>
<dbReference type="GO" id="GO:0005783">
    <property type="term" value="C:endoplasmic reticulum"/>
    <property type="evidence" value="ECO:0007669"/>
    <property type="project" value="TreeGrafter"/>
</dbReference>
<keyword evidence="6 7" id="KW-0472">Membrane</keyword>
<keyword evidence="8" id="KW-0732">Signal</keyword>
<accession>A0A3P8W0N0</accession>
<proteinExistence type="inferred from homology"/>
<evidence type="ECO:0000256" key="5">
    <source>
        <dbReference type="ARBA" id="ARBA00022989"/>
    </source>
</evidence>
<feature type="transmembrane region" description="Helical" evidence="7">
    <location>
        <begin position="178"/>
        <end position="195"/>
    </location>
</feature>
<dbReference type="PANTHER" id="PTHR34093:SF1">
    <property type="entry name" value="CHLORIDE CHANNEL CLIC-LIKE PROTEIN 1"/>
    <property type="match status" value="1"/>
</dbReference>
<dbReference type="PANTHER" id="PTHR34093">
    <property type="entry name" value="CHLORIDE CHANNEL CLIC-LIKE PROTEIN 1"/>
    <property type="match status" value="1"/>
</dbReference>
<dbReference type="Pfam" id="PF05934">
    <property type="entry name" value="MCLC"/>
    <property type="match status" value="1"/>
</dbReference>
<keyword evidence="4 7" id="KW-0812">Transmembrane</keyword>
<name>A0A3P8W0N0_CYNSE</name>
<feature type="transmembrane region" description="Helical" evidence="7">
    <location>
        <begin position="147"/>
        <end position="166"/>
    </location>
</feature>
<dbReference type="Ensembl" id="ENSCSET00000021350.1">
    <property type="protein sequence ID" value="ENSCSEP00000021078.1"/>
    <property type="gene ID" value="ENSCSEG00000013456.1"/>
</dbReference>
<comment type="similarity">
    <text evidence="2">Belongs to the chloride channel MCLC family.</text>
</comment>
<dbReference type="GeneTree" id="ENSGT00940000165672"/>
<reference evidence="9 10" key="1">
    <citation type="journal article" date="2014" name="Nat. Genet.">
        <title>Whole-genome sequence of a flatfish provides insights into ZW sex chromosome evolution and adaptation to a benthic lifestyle.</title>
        <authorList>
            <person name="Chen S."/>
            <person name="Zhang G."/>
            <person name="Shao C."/>
            <person name="Huang Q."/>
            <person name="Liu G."/>
            <person name="Zhang P."/>
            <person name="Song W."/>
            <person name="An N."/>
            <person name="Chalopin D."/>
            <person name="Volff J.N."/>
            <person name="Hong Y."/>
            <person name="Li Q."/>
            <person name="Sha Z."/>
            <person name="Zhou H."/>
            <person name="Xie M."/>
            <person name="Yu Q."/>
            <person name="Liu Y."/>
            <person name="Xiang H."/>
            <person name="Wang N."/>
            <person name="Wu K."/>
            <person name="Yang C."/>
            <person name="Zhou Q."/>
            <person name="Liao X."/>
            <person name="Yang L."/>
            <person name="Hu Q."/>
            <person name="Zhang J."/>
            <person name="Meng L."/>
            <person name="Jin L."/>
            <person name="Tian Y."/>
            <person name="Lian J."/>
            <person name="Yang J."/>
            <person name="Miao G."/>
            <person name="Liu S."/>
            <person name="Liang Z."/>
            <person name="Yan F."/>
            <person name="Li Y."/>
            <person name="Sun B."/>
            <person name="Zhang H."/>
            <person name="Zhang J."/>
            <person name="Zhu Y."/>
            <person name="Du M."/>
            <person name="Zhao Y."/>
            <person name="Schartl M."/>
            <person name="Tang Q."/>
            <person name="Wang J."/>
        </authorList>
    </citation>
    <scope>NUCLEOTIDE SEQUENCE</scope>
</reference>
<evidence type="ECO:0000256" key="2">
    <source>
        <dbReference type="ARBA" id="ARBA00005944"/>
    </source>
</evidence>
<dbReference type="GO" id="GO:0016020">
    <property type="term" value="C:membrane"/>
    <property type="evidence" value="ECO:0007669"/>
    <property type="project" value="UniProtKB-SubCell"/>
</dbReference>
<comment type="subcellular location">
    <subcellularLocation>
        <location evidence="1">Membrane</location>
        <topology evidence="1">Multi-pass membrane protein</topology>
    </subcellularLocation>
</comment>
<dbReference type="InterPro" id="IPR009231">
    <property type="entry name" value="Chloride_chnl_CLIC-like"/>
</dbReference>
<evidence type="ECO:0000256" key="7">
    <source>
        <dbReference type="SAM" id="Phobius"/>
    </source>
</evidence>
<evidence type="ECO:0000256" key="1">
    <source>
        <dbReference type="ARBA" id="ARBA00004141"/>
    </source>
</evidence>
<reference evidence="9" key="2">
    <citation type="submission" date="2025-08" db="UniProtKB">
        <authorList>
            <consortium name="Ensembl"/>
        </authorList>
    </citation>
    <scope>IDENTIFICATION</scope>
</reference>
<organism evidence="9 10">
    <name type="scientific">Cynoglossus semilaevis</name>
    <name type="common">Tongue sole</name>
    <dbReference type="NCBI Taxonomy" id="244447"/>
    <lineage>
        <taxon>Eukaryota</taxon>
        <taxon>Metazoa</taxon>
        <taxon>Chordata</taxon>
        <taxon>Craniata</taxon>
        <taxon>Vertebrata</taxon>
        <taxon>Euteleostomi</taxon>
        <taxon>Actinopterygii</taxon>
        <taxon>Neopterygii</taxon>
        <taxon>Teleostei</taxon>
        <taxon>Neoteleostei</taxon>
        <taxon>Acanthomorphata</taxon>
        <taxon>Carangaria</taxon>
        <taxon>Pleuronectiformes</taxon>
        <taxon>Pleuronectoidei</taxon>
        <taxon>Cynoglossidae</taxon>
        <taxon>Cynoglossinae</taxon>
        <taxon>Cynoglossus</taxon>
    </lineage>
</organism>
<feature type="chain" id="PRO_5018318586" description="Chloride channel CLIC-like protein 1" evidence="8">
    <location>
        <begin position="18"/>
        <end position="214"/>
    </location>
</feature>
<feature type="signal peptide" evidence="8">
    <location>
        <begin position="1"/>
        <end position="17"/>
    </location>
</feature>
<evidence type="ECO:0000256" key="6">
    <source>
        <dbReference type="ARBA" id="ARBA00023136"/>
    </source>
</evidence>
<evidence type="ECO:0000256" key="4">
    <source>
        <dbReference type="ARBA" id="ARBA00022692"/>
    </source>
</evidence>
<protein>
    <recommendedName>
        <fullName evidence="3">Chloride channel CLIC-like protein 1</fullName>
    </recommendedName>
</protein>
<dbReference type="AlphaFoldDB" id="A0A3P8W0N0"/>
<evidence type="ECO:0000313" key="9">
    <source>
        <dbReference type="Ensembl" id="ENSCSEP00000021078.1"/>
    </source>
</evidence>
<keyword evidence="5 7" id="KW-1133">Transmembrane helix</keyword>